<reference evidence="2 3" key="1">
    <citation type="submission" date="2014-10" db="EMBL/GenBank/DDBJ databases">
        <title>Draft genome of the hookworm Ancylostoma caninum.</title>
        <authorList>
            <person name="Mitreva M."/>
        </authorList>
    </citation>
    <scope>NUCLEOTIDE SEQUENCE [LARGE SCALE GENOMIC DNA]</scope>
    <source>
        <strain evidence="2 3">Baltimore</strain>
    </source>
</reference>
<comment type="caution">
    <text evidence="2">The sequence shown here is derived from an EMBL/GenBank/DDBJ whole genome shotgun (WGS) entry which is preliminary data.</text>
</comment>
<sequence>MTSPEPLQPLLSTLHAMLLDDDLCEIPKLLLEKFIDTLPEIKTEADAEAVLRALRVGETQQQNGNECSPPKRAPLHVSSKILPIPPPPAPPPLPQAKTPELQDIDGRGRAPPPPPPPLHMMKGATSPSPPDPGNLFHLFLDKAEPNRTSVHTLTFILM</sequence>
<gene>
    <name evidence="2" type="ORF">ANCCAN_05772</name>
</gene>
<name>A0A368GV27_ANCCA</name>
<dbReference type="Proteomes" id="UP000252519">
    <property type="component" value="Unassembled WGS sequence"/>
</dbReference>
<evidence type="ECO:0000313" key="2">
    <source>
        <dbReference type="EMBL" id="RCN48226.1"/>
    </source>
</evidence>
<accession>A0A368GV27</accession>
<protein>
    <submittedName>
        <fullName evidence="2">Uncharacterized protein</fullName>
    </submittedName>
</protein>
<dbReference type="OrthoDB" id="26518at2759"/>
<evidence type="ECO:0000313" key="3">
    <source>
        <dbReference type="Proteomes" id="UP000252519"/>
    </source>
</evidence>
<keyword evidence="3" id="KW-1185">Reference proteome</keyword>
<proteinExistence type="predicted"/>
<organism evidence="2 3">
    <name type="scientific">Ancylostoma caninum</name>
    <name type="common">Dog hookworm</name>
    <dbReference type="NCBI Taxonomy" id="29170"/>
    <lineage>
        <taxon>Eukaryota</taxon>
        <taxon>Metazoa</taxon>
        <taxon>Ecdysozoa</taxon>
        <taxon>Nematoda</taxon>
        <taxon>Chromadorea</taxon>
        <taxon>Rhabditida</taxon>
        <taxon>Rhabditina</taxon>
        <taxon>Rhabditomorpha</taxon>
        <taxon>Strongyloidea</taxon>
        <taxon>Ancylostomatidae</taxon>
        <taxon>Ancylostomatinae</taxon>
        <taxon>Ancylostoma</taxon>
    </lineage>
</organism>
<dbReference type="STRING" id="29170.A0A368GV27"/>
<feature type="compositionally biased region" description="Pro residues" evidence="1">
    <location>
        <begin position="83"/>
        <end position="94"/>
    </location>
</feature>
<dbReference type="AlphaFoldDB" id="A0A368GV27"/>
<feature type="region of interest" description="Disordered" evidence="1">
    <location>
        <begin position="58"/>
        <end position="131"/>
    </location>
</feature>
<dbReference type="EMBL" id="JOJR01000050">
    <property type="protein sequence ID" value="RCN48226.1"/>
    <property type="molecule type" value="Genomic_DNA"/>
</dbReference>
<evidence type="ECO:0000256" key="1">
    <source>
        <dbReference type="SAM" id="MobiDB-lite"/>
    </source>
</evidence>